<gene>
    <name evidence="2" type="ORF">CBOVIS_LOCUS6269</name>
</gene>
<evidence type="ECO:0000313" key="2">
    <source>
        <dbReference type="EMBL" id="CAB3403859.1"/>
    </source>
</evidence>
<dbReference type="EMBL" id="CADEPM010000004">
    <property type="protein sequence ID" value="CAB3403859.1"/>
    <property type="molecule type" value="Genomic_DNA"/>
</dbReference>
<reference evidence="2 3" key="1">
    <citation type="submission" date="2020-04" db="EMBL/GenBank/DDBJ databases">
        <authorList>
            <person name="Laetsch R D."/>
            <person name="Stevens L."/>
            <person name="Kumar S."/>
            <person name="Blaxter L. M."/>
        </authorList>
    </citation>
    <scope>NUCLEOTIDE SEQUENCE [LARGE SCALE GENOMIC DNA]</scope>
</reference>
<keyword evidence="3" id="KW-1185">Reference proteome</keyword>
<dbReference type="InterPro" id="IPR050111">
    <property type="entry name" value="C-type_lectin/snaclec_domain"/>
</dbReference>
<dbReference type="Gene3D" id="3.10.100.10">
    <property type="entry name" value="Mannose-Binding Protein A, subunit A"/>
    <property type="match status" value="2"/>
</dbReference>
<dbReference type="CDD" id="cd00037">
    <property type="entry name" value="CLECT"/>
    <property type="match status" value="2"/>
</dbReference>
<feature type="domain" description="C-type lectin" evidence="1">
    <location>
        <begin position="146"/>
        <end position="235"/>
    </location>
</feature>
<dbReference type="PROSITE" id="PS50041">
    <property type="entry name" value="C_TYPE_LECTIN_2"/>
    <property type="match status" value="2"/>
</dbReference>
<feature type="domain" description="C-type lectin" evidence="1">
    <location>
        <begin position="346"/>
        <end position="442"/>
    </location>
</feature>
<dbReference type="SMART" id="SM00034">
    <property type="entry name" value="CLECT"/>
    <property type="match status" value="2"/>
</dbReference>
<organism evidence="2 3">
    <name type="scientific">Caenorhabditis bovis</name>
    <dbReference type="NCBI Taxonomy" id="2654633"/>
    <lineage>
        <taxon>Eukaryota</taxon>
        <taxon>Metazoa</taxon>
        <taxon>Ecdysozoa</taxon>
        <taxon>Nematoda</taxon>
        <taxon>Chromadorea</taxon>
        <taxon>Rhabditida</taxon>
        <taxon>Rhabditina</taxon>
        <taxon>Rhabditomorpha</taxon>
        <taxon>Rhabditoidea</taxon>
        <taxon>Rhabditidae</taxon>
        <taxon>Peloderinae</taxon>
        <taxon>Caenorhabditis</taxon>
    </lineage>
</organism>
<dbReference type="InterPro" id="IPR016187">
    <property type="entry name" value="CTDL_fold"/>
</dbReference>
<dbReference type="SUPFAM" id="SSF56436">
    <property type="entry name" value="C-type lectin-like"/>
    <property type="match status" value="2"/>
</dbReference>
<dbReference type="AlphaFoldDB" id="A0A8S1ET08"/>
<sequence length="457" mass="51795">MNEFTTTSSPTTKKGLIDRVRDKIGIAKSTTIMPAISTETPTRGFFGRLYDKVKNALQGNAGTQESPVKKYGMKAVKWLGPKVLKKIRENFHSAFYSTDEEFPTQLQNFEDHTLTDIKVLKEKVGRLEKLIQGLQSVIMGEWNTTESGSKYKLFEERRNWDDAEKKCQSFGAHLAVIDNEAKNNYVKSLLDDSQTADYAWIGMKTKTTSQTTSFTNFASENPIDGCAVLDKKGIWTIRSPGYSNIRDPGAAAPSNKQTLKQIYLSVLERKRESFKAARNRGFKRLFQTYKNKEEVETHQYDVKIGDRMIPVFKHTQMQDLNYIVDAFVKEVERIQQIVINTWNTTDSGSKYKLFDEPKTFESAEQHCASFGAYLAIIDNSAKNDFVTKLLEESHKSVEDAWIGQRMTNGKSVARDEECTVIDRSGNSKASKACLQKLPFICQVIKVASEVIIEKSPN</sequence>
<evidence type="ECO:0000313" key="3">
    <source>
        <dbReference type="Proteomes" id="UP000494206"/>
    </source>
</evidence>
<dbReference type="InterPro" id="IPR001304">
    <property type="entry name" value="C-type_lectin-like"/>
</dbReference>
<name>A0A8S1ET08_9PELO</name>
<evidence type="ECO:0000259" key="1">
    <source>
        <dbReference type="PROSITE" id="PS50041"/>
    </source>
</evidence>
<protein>
    <recommendedName>
        <fullName evidence="1">C-type lectin domain-containing protein</fullName>
    </recommendedName>
</protein>
<accession>A0A8S1ET08</accession>
<proteinExistence type="predicted"/>
<dbReference type="OrthoDB" id="5853226at2759"/>
<dbReference type="InterPro" id="IPR016186">
    <property type="entry name" value="C-type_lectin-like/link_sf"/>
</dbReference>
<dbReference type="Proteomes" id="UP000494206">
    <property type="component" value="Unassembled WGS sequence"/>
</dbReference>
<dbReference type="Pfam" id="PF00059">
    <property type="entry name" value="Lectin_C"/>
    <property type="match status" value="2"/>
</dbReference>
<comment type="caution">
    <text evidence="2">The sequence shown here is derived from an EMBL/GenBank/DDBJ whole genome shotgun (WGS) entry which is preliminary data.</text>
</comment>
<dbReference type="PANTHER" id="PTHR22803">
    <property type="entry name" value="MANNOSE, PHOSPHOLIPASE, LECTIN RECEPTOR RELATED"/>
    <property type="match status" value="1"/>
</dbReference>